<feature type="region of interest" description="Disordered" evidence="1">
    <location>
        <begin position="1"/>
        <end position="20"/>
    </location>
</feature>
<name>A0ABT6B0A7_9BURK</name>
<comment type="caution">
    <text evidence="4">The sequence shown here is derived from an EMBL/GenBank/DDBJ whole genome shotgun (WGS) entry which is preliminary data.</text>
</comment>
<gene>
    <name evidence="4" type="ORF">P3W85_36130</name>
</gene>
<evidence type="ECO:0000259" key="2">
    <source>
        <dbReference type="Pfam" id="PF00534"/>
    </source>
</evidence>
<evidence type="ECO:0000256" key="1">
    <source>
        <dbReference type="SAM" id="MobiDB-lite"/>
    </source>
</evidence>
<dbReference type="Pfam" id="PF00534">
    <property type="entry name" value="Glycos_transf_1"/>
    <property type="match status" value="1"/>
</dbReference>
<proteinExistence type="predicted"/>
<dbReference type="RefSeq" id="WP_276268303.1">
    <property type="nucleotide sequence ID" value="NZ_JARJLM010000578.1"/>
</dbReference>
<feature type="domain" description="Glycosyl transferase family 1" evidence="2">
    <location>
        <begin position="220"/>
        <end position="369"/>
    </location>
</feature>
<sequence length="401" mass="43152">MKTRMSDALPDIGAPARTRPRARVTAGEHVMIYLPKLIVGGAEVAMVRLAQGLAREGCQVTLVLHTMQGMARELAGDLPIADLGVGSTRGALPRLARLLRRERPDVLVSGLTHNNIMAVAAVLVSRRACRLVLTEHAPVTALMRSRSEWRYRVLPWLLPFAYGLADAVVAVSSGVADDLATLLGPRRRQLVQVIYNPVLTPDWQALADAPVDDLWFAEGAPPVVLAVGRLSVEKNLPLLLDAFGLLRKRGSAARLLILGEGPERAGLEERIRREGLSACVRMPGQSPRVLAYMHRAAVFVLTSKFEGFGNVLVEAMAAGIPVVSTDCPVGPREVLAGGRYGELVAQDSAQAVAEAIGRALISPGDVKAAQSRAQDFTVEKSVCGYRMLFARLGIAHREKQA</sequence>
<dbReference type="Gene3D" id="3.40.50.2000">
    <property type="entry name" value="Glycogen Phosphorylase B"/>
    <property type="match status" value="2"/>
</dbReference>
<protein>
    <submittedName>
        <fullName evidence="4">Glycosyltransferase</fullName>
    </submittedName>
</protein>
<evidence type="ECO:0000313" key="5">
    <source>
        <dbReference type="Proteomes" id="UP001216674"/>
    </source>
</evidence>
<dbReference type="InterPro" id="IPR028098">
    <property type="entry name" value="Glyco_trans_4-like_N"/>
</dbReference>
<dbReference type="EMBL" id="JARJLM010000578">
    <property type="protein sequence ID" value="MDF3838319.1"/>
    <property type="molecule type" value="Genomic_DNA"/>
</dbReference>
<dbReference type="SUPFAM" id="SSF53756">
    <property type="entry name" value="UDP-Glycosyltransferase/glycogen phosphorylase"/>
    <property type="match status" value="1"/>
</dbReference>
<dbReference type="InterPro" id="IPR001296">
    <property type="entry name" value="Glyco_trans_1"/>
</dbReference>
<keyword evidence="5" id="KW-1185">Reference proteome</keyword>
<feature type="domain" description="Glycosyltransferase subfamily 4-like N-terminal" evidence="3">
    <location>
        <begin position="39"/>
        <end position="198"/>
    </location>
</feature>
<accession>A0ABT6B0A7</accession>
<dbReference type="Pfam" id="PF13439">
    <property type="entry name" value="Glyco_transf_4"/>
    <property type="match status" value="1"/>
</dbReference>
<dbReference type="Proteomes" id="UP001216674">
    <property type="component" value="Unassembled WGS sequence"/>
</dbReference>
<dbReference type="CDD" id="cd03811">
    <property type="entry name" value="GT4_GT28_WabH-like"/>
    <property type="match status" value="1"/>
</dbReference>
<reference evidence="4 5" key="1">
    <citation type="submission" date="2023-03" db="EMBL/GenBank/DDBJ databases">
        <title>Draft assemblies of triclosan tolerant bacteria isolated from returned activated sludge.</title>
        <authorList>
            <person name="Van Hamelsveld S."/>
        </authorList>
    </citation>
    <scope>NUCLEOTIDE SEQUENCE [LARGE SCALE GENOMIC DNA]</scope>
    <source>
        <strain evidence="4 5">GW210010_S58</strain>
    </source>
</reference>
<dbReference type="PANTHER" id="PTHR12526">
    <property type="entry name" value="GLYCOSYLTRANSFERASE"/>
    <property type="match status" value="1"/>
</dbReference>
<evidence type="ECO:0000313" key="4">
    <source>
        <dbReference type="EMBL" id="MDF3838319.1"/>
    </source>
</evidence>
<dbReference type="PANTHER" id="PTHR12526:SF630">
    <property type="entry name" value="GLYCOSYLTRANSFERASE"/>
    <property type="match status" value="1"/>
</dbReference>
<evidence type="ECO:0000259" key="3">
    <source>
        <dbReference type="Pfam" id="PF13439"/>
    </source>
</evidence>
<organism evidence="4 5">
    <name type="scientific">Cupriavidus basilensis</name>
    <dbReference type="NCBI Taxonomy" id="68895"/>
    <lineage>
        <taxon>Bacteria</taxon>
        <taxon>Pseudomonadati</taxon>
        <taxon>Pseudomonadota</taxon>
        <taxon>Betaproteobacteria</taxon>
        <taxon>Burkholderiales</taxon>
        <taxon>Burkholderiaceae</taxon>
        <taxon>Cupriavidus</taxon>
    </lineage>
</organism>